<dbReference type="KEGG" id="gps:C427_5300"/>
<sequence>MNLINSKADVETNVVLGTGDVGIASIMAEAKNKGPVISLSKMNLLECFLKFPKV</sequence>
<keyword evidence="2" id="KW-1185">Reference proteome</keyword>
<dbReference type="Proteomes" id="UP000011864">
    <property type="component" value="Chromosome"/>
</dbReference>
<protein>
    <submittedName>
        <fullName evidence="1">Uncharacterized protein</fullName>
    </submittedName>
</protein>
<dbReference type="HOGENOM" id="CLU_3046267_0_0_6"/>
<proteinExistence type="predicted"/>
<gene>
    <name evidence="1" type="ORF">C427_5300</name>
</gene>
<dbReference type="EMBL" id="CP003837">
    <property type="protein sequence ID" value="AGH47397.1"/>
    <property type="molecule type" value="Genomic_DNA"/>
</dbReference>
<reference evidence="1 2" key="1">
    <citation type="journal article" date="2013" name="Genome Announc.">
        <title>Complete Genome Sequence of Glaciecola psychrophila Strain 170T.</title>
        <authorList>
            <person name="Yin J."/>
            <person name="Chen J."/>
            <person name="Liu G."/>
            <person name="Yu Y."/>
            <person name="Song L."/>
            <person name="Wang X."/>
            <person name="Qu X."/>
        </authorList>
    </citation>
    <scope>NUCLEOTIDE SEQUENCE [LARGE SCALE GENOMIC DNA]</scope>
    <source>
        <strain evidence="1 2">170</strain>
    </source>
</reference>
<organism evidence="1 2">
    <name type="scientific">Paraglaciecola psychrophila 170</name>
    <dbReference type="NCBI Taxonomy" id="1129794"/>
    <lineage>
        <taxon>Bacteria</taxon>
        <taxon>Pseudomonadati</taxon>
        <taxon>Pseudomonadota</taxon>
        <taxon>Gammaproteobacteria</taxon>
        <taxon>Alteromonadales</taxon>
        <taxon>Alteromonadaceae</taxon>
        <taxon>Paraglaciecola</taxon>
    </lineage>
</organism>
<dbReference type="PATRIC" id="fig|1129794.4.peg.5283"/>
<name>K6YUT7_9ALTE</name>
<dbReference type="RefSeq" id="WP_007635846.1">
    <property type="nucleotide sequence ID" value="NC_020514.1"/>
</dbReference>
<dbReference type="STRING" id="1129794.C427_5300"/>
<accession>K6YUT7</accession>
<evidence type="ECO:0000313" key="2">
    <source>
        <dbReference type="Proteomes" id="UP000011864"/>
    </source>
</evidence>
<evidence type="ECO:0000313" key="1">
    <source>
        <dbReference type="EMBL" id="AGH47397.1"/>
    </source>
</evidence>
<dbReference type="AlphaFoldDB" id="K6YUT7"/>